<evidence type="ECO:0000313" key="3">
    <source>
        <dbReference type="Proteomes" id="UP000310189"/>
    </source>
</evidence>
<accession>A0A4T0FNF3</accession>
<feature type="compositionally biased region" description="Basic residues" evidence="1">
    <location>
        <begin position="471"/>
        <end position="484"/>
    </location>
</feature>
<dbReference type="OrthoDB" id="2534923at2759"/>
<comment type="caution">
    <text evidence="2">The sequence shown here is derived from an EMBL/GenBank/DDBJ whole genome shotgun (WGS) entry which is preliminary data.</text>
</comment>
<protein>
    <submittedName>
        <fullName evidence="2">Uncharacterized protein</fullName>
    </submittedName>
</protein>
<dbReference type="EMBL" id="SPNW01000028">
    <property type="protein sequence ID" value="TIA89325.1"/>
    <property type="molecule type" value="Genomic_DNA"/>
</dbReference>
<feature type="compositionally biased region" description="Low complexity" evidence="1">
    <location>
        <begin position="254"/>
        <end position="263"/>
    </location>
</feature>
<feature type="compositionally biased region" description="Polar residues" evidence="1">
    <location>
        <begin position="488"/>
        <end position="497"/>
    </location>
</feature>
<feature type="region of interest" description="Disordered" evidence="1">
    <location>
        <begin position="246"/>
        <end position="268"/>
    </location>
</feature>
<dbReference type="Proteomes" id="UP000310189">
    <property type="component" value="Unassembled WGS sequence"/>
</dbReference>
<feature type="region of interest" description="Disordered" evidence="1">
    <location>
        <begin position="413"/>
        <end position="449"/>
    </location>
</feature>
<evidence type="ECO:0000313" key="2">
    <source>
        <dbReference type="EMBL" id="TIA89325.1"/>
    </source>
</evidence>
<reference evidence="2 3" key="1">
    <citation type="submission" date="2019-03" db="EMBL/GenBank/DDBJ databases">
        <title>Sequencing 23 genomes of Wallemia ichthyophaga.</title>
        <authorList>
            <person name="Gostincar C."/>
        </authorList>
    </citation>
    <scope>NUCLEOTIDE SEQUENCE [LARGE SCALE GENOMIC DNA]</scope>
    <source>
        <strain evidence="2 3">EXF-5753</strain>
    </source>
</reference>
<feature type="region of interest" description="Disordered" evidence="1">
    <location>
        <begin position="463"/>
        <end position="501"/>
    </location>
</feature>
<gene>
    <name evidence="2" type="ORF">E3P99_02118</name>
</gene>
<sequence>MSIIINNNCANSQYKHSNTWNYTTNPVNIPVPSHPSTSKDLLIEYLISLDFNSKLHFLHGAKSFNARIHTVITHLIQNSSTVPFFHRLAIDDAITALVRSTPSSTASLHSLINLFPAQAPQVPRSIFSSIPRGAGPEAAWVFGGLNQASQLTGQQRVSRASGKAKVLYDNGCTSSSTSTTSLNNLIDVLPTFIQLSTHLMTDIPQRYTASYESLQKRLHSQAISFSAYHSLLDDLNSKYIINDNASRKDSLPHKSSSSFTKSSAQPAHPSTHWYNLLADLITMSVIQGYKQRGWRGSRAVEVLLSLTTTTHMMFNDSKEALEDSSSTSLPSLSTSLRALFTDKSTEQAMEFDNILADRLTDFLSVPDTCTDLTQHLNMLERKYYSEHFDTTLVQFLADVNEWLGVATLRQSSVAEQEKKQECEEGEAQLEPRHKHHEPLPSPQLSHPANPLSIAALLGPSDDVVLDDEHSKHPKHPKHSKHSKYSPHTDMQSKSASPLHTRAHGSAKWFVLTRNAPAGGTGSRSRSYANAHHDLVDLHTHKRARPSLTPTLPSFTTNAFQTENAGAFSWPGPYGV</sequence>
<keyword evidence="3" id="KW-1185">Reference proteome</keyword>
<organism evidence="2 3">
    <name type="scientific">Wallemia hederae</name>
    <dbReference type="NCBI Taxonomy" id="1540922"/>
    <lineage>
        <taxon>Eukaryota</taxon>
        <taxon>Fungi</taxon>
        <taxon>Dikarya</taxon>
        <taxon>Basidiomycota</taxon>
        <taxon>Wallemiomycotina</taxon>
        <taxon>Wallemiomycetes</taxon>
        <taxon>Wallemiales</taxon>
        <taxon>Wallemiaceae</taxon>
        <taxon>Wallemia</taxon>
    </lineage>
</organism>
<evidence type="ECO:0000256" key="1">
    <source>
        <dbReference type="SAM" id="MobiDB-lite"/>
    </source>
</evidence>
<proteinExistence type="predicted"/>
<name>A0A4T0FNF3_9BASI</name>
<dbReference type="AlphaFoldDB" id="A0A4T0FNF3"/>